<protein>
    <submittedName>
        <fullName evidence="2">Uncharacterized protein</fullName>
    </submittedName>
</protein>
<dbReference type="EMBL" id="VYYT01000027">
    <property type="protein sequence ID" value="KAK2776472.1"/>
    <property type="molecule type" value="Genomic_DNA"/>
</dbReference>
<dbReference type="AlphaFoldDB" id="A0AAD9YTJ1"/>
<organism evidence="2 3">
    <name type="scientific">Colletotrichum kahawae</name>
    <name type="common">Coffee berry disease fungus</name>
    <dbReference type="NCBI Taxonomy" id="34407"/>
    <lineage>
        <taxon>Eukaryota</taxon>
        <taxon>Fungi</taxon>
        <taxon>Dikarya</taxon>
        <taxon>Ascomycota</taxon>
        <taxon>Pezizomycotina</taxon>
        <taxon>Sordariomycetes</taxon>
        <taxon>Hypocreomycetidae</taxon>
        <taxon>Glomerellales</taxon>
        <taxon>Glomerellaceae</taxon>
        <taxon>Colletotrichum</taxon>
        <taxon>Colletotrichum gloeosporioides species complex</taxon>
    </lineage>
</organism>
<sequence>MIALEAQMKTPGADSGAPGDFEPVDTLYGIVLPSLSEMSLALQTNNQASAHHGGRPTPVLARQPDHLRVP</sequence>
<proteinExistence type="predicted"/>
<evidence type="ECO:0000313" key="3">
    <source>
        <dbReference type="Proteomes" id="UP001281614"/>
    </source>
</evidence>
<evidence type="ECO:0000313" key="2">
    <source>
        <dbReference type="EMBL" id="KAK2776472.1"/>
    </source>
</evidence>
<evidence type="ECO:0000256" key="1">
    <source>
        <dbReference type="SAM" id="MobiDB-lite"/>
    </source>
</evidence>
<gene>
    <name evidence="2" type="ORF">CKAH01_12388</name>
</gene>
<keyword evidence="3" id="KW-1185">Reference proteome</keyword>
<dbReference type="Proteomes" id="UP001281614">
    <property type="component" value="Unassembled WGS sequence"/>
</dbReference>
<comment type="caution">
    <text evidence="2">The sequence shown here is derived from an EMBL/GenBank/DDBJ whole genome shotgun (WGS) entry which is preliminary data.</text>
</comment>
<name>A0AAD9YTJ1_COLKA</name>
<feature type="region of interest" description="Disordered" evidence="1">
    <location>
        <begin position="1"/>
        <end position="20"/>
    </location>
</feature>
<reference evidence="2" key="1">
    <citation type="submission" date="2023-02" db="EMBL/GenBank/DDBJ databases">
        <title>Colletotrichum kahawae CIFC_Que2 genome sequencing and assembly.</title>
        <authorList>
            <person name="Baroncelli R."/>
        </authorList>
    </citation>
    <scope>NUCLEOTIDE SEQUENCE</scope>
    <source>
        <strain evidence="2">CIFC_Que2</strain>
    </source>
</reference>
<feature type="region of interest" description="Disordered" evidence="1">
    <location>
        <begin position="43"/>
        <end position="70"/>
    </location>
</feature>
<accession>A0AAD9YTJ1</accession>